<comment type="function">
    <text evidence="12">Translocates 4-amino-4-deoxy-L-arabinose-phosphoundecaprenol (alpha-L-Ara4N-phosphoundecaprenol) from the cytoplasmic to the periplasmic side of the inner membrane.</text>
</comment>
<dbReference type="STRING" id="1006000.GKAS_02682"/>
<dbReference type="Gene3D" id="1.10.3730.20">
    <property type="match status" value="1"/>
</dbReference>
<dbReference type="HAMAP" id="MF_00538">
    <property type="entry name" value="Flippase_ArnF"/>
    <property type="match status" value="1"/>
</dbReference>
<evidence type="ECO:0000313" key="14">
    <source>
        <dbReference type="Proteomes" id="UP000240892"/>
    </source>
</evidence>
<dbReference type="GO" id="GO:0009245">
    <property type="term" value="P:lipid A biosynthetic process"/>
    <property type="evidence" value="ECO:0007669"/>
    <property type="project" value="UniProtKB-UniRule"/>
</dbReference>
<evidence type="ECO:0000313" key="13">
    <source>
        <dbReference type="EMBL" id="PSR47865.1"/>
    </source>
</evidence>
<feature type="transmembrane region" description="Helical" evidence="12">
    <location>
        <begin position="103"/>
        <end position="121"/>
    </location>
</feature>
<evidence type="ECO:0000256" key="6">
    <source>
        <dbReference type="ARBA" id="ARBA00022556"/>
    </source>
</evidence>
<evidence type="ECO:0000256" key="1">
    <source>
        <dbReference type="ARBA" id="ARBA00004651"/>
    </source>
</evidence>
<comment type="similarity">
    <text evidence="12">Belongs to the ArnF family.</text>
</comment>
<dbReference type="SUPFAM" id="SSF103481">
    <property type="entry name" value="Multidrug resistance efflux transporter EmrE"/>
    <property type="match status" value="1"/>
</dbReference>
<keyword evidence="8 12" id="KW-0448">Lipopolysaccharide biosynthesis</keyword>
<reference evidence="13 14" key="1">
    <citation type="submission" date="2018-03" db="EMBL/GenBank/DDBJ databases">
        <title>First report of an OXA-48+CTX-M-M-producing Kluyvera ascorbata clone recovered from patients admitted in a University Hospital in Madrid, Spain.</title>
        <authorList>
            <person name="Hernandez-Garcia M."/>
            <person name="Leon-Sampedro R."/>
            <person name="Perez-Viso B."/>
            <person name="Morosini M.I."/>
            <person name="Lopez-Fresnena N."/>
            <person name="Coque T.M."/>
            <person name="Bonten M."/>
            <person name="Malhotra-Kumar S."/>
            <person name="Ruiz-Garbajosa P."/>
            <person name="Canton R."/>
        </authorList>
    </citation>
    <scope>NUCLEOTIDE SEQUENCE [LARGE SCALE GENOMIC DNA]</scope>
    <source>
        <strain evidence="13 14">KA2</strain>
    </source>
</reference>
<organism evidence="13 14">
    <name type="scientific">Kluyvera genomosp. 2</name>
    <dbReference type="NCBI Taxonomy" id="2774054"/>
    <lineage>
        <taxon>Bacteria</taxon>
        <taxon>Pseudomonadati</taxon>
        <taxon>Pseudomonadota</taxon>
        <taxon>Gammaproteobacteria</taxon>
        <taxon>Enterobacterales</taxon>
        <taxon>Enterobacteriaceae</taxon>
        <taxon>Kluyvera</taxon>
    </lineage>
</organism>
<dbReference type="Proteomes" id="UP000240892">
    <property type="component" value="Unassembled WGS sequence"/>
</dbReference>
<evidence type="ECO:0000256" key="7">
    <source>
        <dbReference type="ARBA" id="ARBA00022692"/>
    </source>
</evidence>
<keyword evidence="2 12" id="KW-0813">Transport</keyword>
<dbReference type="InterPro" id="IPR022832">
    <property type="entry name" value="Flippase_ArnF"/>
</dbReference>
<dbReference type="UniPathway" id="UPA00030"/>
<dbReference type="GO" id="GO:1901505">
    <property type="term" value="F:carbohydrate derivative transmembrane transporter activity"/>
    <property type="evidence" value="ECO:0007669"/>
    <property type="project" value="InterPro"/>
</dbReference>
<feature type="transmembrane region" description="Helical" evidence="12">
    <location>
        <begin position="45"/>
        <end position="67"/>
    </location>
</feature>
<sequence length="129" mass="14031">MGLIWALMSVALVSAAQLTLRAAMTTLPSAEQPLLLLGHLLHFESGTLGLFLGLLGYVASMACWYFALKRLPLAKAYALLSLSYMVVWLAAILLPGWHEPFSWRGLLGVVVIIAGVLTIFWPNKPSHTA</sequence>
<keyword evidence="3 12" id="KW-1003">Cell membrane</keyword>
<comment type="caution">
    <text evidence="13">The sequence shown here is derived from an EMBL/GenBank/DDBJ whole genome shotgun (WGS) entry which is preliminary data.</text>
</comment>
<gene>
    <name evidence="12" type="primary">arnF</name>
    <name evidence="13" type="ORF">C8256_05985</name>
</gene>
<keyword evidence="14" id="KW-1185">Reference proteome</keyword>
<protein>
    <recommendedName>
        <fullName evidence="12">Probable 4-amino-4-deoxy-L-arabinose-phosphoundecaprenol flippase subunit ArnF</fullName>
        <shortName evidence="12">L-Ara4N-phosphoundecaprenol flippase subunit ArnF</shortName>
    </recommendedName>
    <alternativeName>
        <fullName evidence="12">Undecaprenyl phosphate-aminoarabinose flippase subunit ArnF</fullName>
    </alternativeName>
</protein>
<evidence type="ECO:0000256" key="2">
    <source>
        <dbReference type="ARBA" id="ARBA00022448"/>
    </source>
</evidence>
<dbReference type="GO" id="GO:0009103">
    <property type="term" value="P:lipopolysaccharide biosynthetic process"/>
    <property type="evidence" value="ECO:0007669"/>
    <property type="project" value="UniProtKB-UniRule"/>
</dbReference>
<dbReference type="PANTHER" id="PTHR30561:SF9">
    <property type="entry name" value="4-AMINO-4-DEOXY-L-ARABINOSE-PHOSPHOUNDECAPRENOL FLIPPASE SUBUNIT ARNF-RELATED"/>
    <property type="match status" value="1"/>
</dbReference>
<keyword evidence="7 12" id="KW-0812">Transmembrane</keyword>
<evidence type="ECO:0000256" key="3">
    <source>
        <dbReference type="ARBA" id="ARBA00022475"/>
    </source>
</evidence>
<dbReference type="InterPro" id="IPR037185">
    <property type="entry name" value="EmrE-like"/>
</dbReference>
<evidence type="ECO:0000256" key="8">
    <source>
        <dbReference type="ARBA" id="ARBA00022985"/>
    </source>
</evidence>
<evidence type="ECO:0000256" key="9">
    <source>
        <dbReference type="ARBA" id="ARBA00022989"/>
    </source>
</evidence>
<keyword evidence="4 12" id="KW-0444">Lipid biosynthesis</keyword>
<dbReference type="EMBL" id="PYHO01000003">
    <property type="protein sequence ID" value="PSR47865.1"/>
    <property type="molecule type" value="Genomic_DNA"/>
</dbReference>
<comment type="subcellular location">
    <subcellularLocation>
        <location evidence="12">Cell inner membrane</location>
        <topology evidence="12">Multi-pass membrane protein</topology>
    </subcellularLocation>
    <subcellularLocation>
        <location evidence="1">Cell membrane</location>
        <topology evidence="1">Multi-pass membrane protein</topology>
    </subcellularLocation>
</comment>
<dbReference type="InterPro" id="IPR000390">
    <property type="entry name" value="Small_drug/metabolite_transptr"/>
</dbReference>
<comment type="pathway">
    <text evidence="12">Bacterial outer membrane biogenesis; lipopolysaccharide biosynthesis.</text>
</comment>
<keyword evidence="9 12" id="KW-1133">Transmembrane helix</keyword>
<name>A0A2T2Y5Q6_9ENTR</name>
<keyword evidence="6 12" id="KW-0441">Lipid A biosynthesis</keyword>
<dbReference type="PANTHER" id="PTHR30561">
    <property type="entry name" value="SMR FAMILY PROTON-DEPENDENT DRUG EFFLUX TRANSPORTER SUGE"/>
    <property type="match status" value="1"/>
</dbReference>
<comment type="caution">
    <text evidence="12">Lacks conserved residue(s) required for the propagation of feature annotation.</text>
</comment>
<comment type="subunit">
    <text evidence="12">Heterodimer of ArnE and ArnF.</text>
</comment>
<dbReference type="AlphaFoldDB" id="A0A2T2Y5Q6"/>
<evidence type="ECO:0000256" key="11">
    <source>
        <dbReference type="ARBA" id="ARBA00023136"/>
    </source>
</evidence>
<evidence type="ECO:0000256" key="12">
    <source>
        <dbReference type="HAMAP-Rule" id="MF_00538"/>
    </source>
</evidence>
<dbReference type="RefSeq" id="WP_106925067.1">
    <property type="nucleotide sequence ID" value="NZ_CABMMU010000003.1"/>
</dbReference>
<evidence type="ECO:0000256" key="5">
    <source>
        <dbReference type="ARBA" id="ARBA00022519"/>
    </source>
</evidence>
<proteinExistence type="inferred from homology"/>
<dbReference type="NCBIfam" id="NF002816">
    <property type="entry name" value="PRK02971.1-2"/>
    <property type="match status" value="1"/>
</dbReference>
<feature type="transmembrane region" description="Helical" evidence="12">
    <location>
        <begin position="76"/>
        <end position="97"/>
    </location>
</feature>
<keyword evidence="11 12" id="KW-0472">Membrane</keyword>
<keyword evidence="10 12" id="KW-0443">Lipid metabolism</keyword>
<keyword evidence="5 12" id="KW-0997">Cell inner membrane</keyword>
<evidence type="ECO:0000256" key="4">
    <source>
        <dbReference type="ARBA" id="ARBA00022516"/>
    </source>
</evidence>
<accession>A0A2T2Y5Q6</accession>
<evidence type="ECO:0000256" key="10">
    <source>
        <dbReference type="ARBA" id="ARBA00023098"/>
    </source>
</evidence>
<dbReference type="GO" id="GO:0005886">
    <property type="term" value="C:plasma membrane"/>
    <property type="evidence" value="ECO:0007669"/>
    <property type="project" value="UniProtKB-SubCell"/>
</dbReference>